<dbReference type="Proteomes" id="UP000178520">
    <property type="component" value="Unassembled WGS sequence"/>
</dbReference>
<proteinExistence type="predicted"/>
<sequence>MSEQISTPEKVSREQALAMYRKFVERGITSPDALDLNDPEVIEANKLFEKWDAQESVKGDFERHNFEKTKFYVDAGFTDSNYLGDVLGWLFQDAGDIEKQPDNPTRVQLRSDYAKEIKKIRDLLGLATGGN</sequence>
<dbReference type="AlphaFoldDB" id="A0A1F8EBA0"/>
<protein>
    <submittedName>
        <fullName evidence="1">Uncharacterized protein</fullName>
    </submittedName>
</protein>
<evidence type="ECO:0000313" key="1">
    <source>
        <dbReference type="EMBL" id="OGM98136.1"/>
    </source>
</evidence>
<organism evidence="1 2">
    <name type="scientific">Candidatus Yanofskybacteria bacterium RIFCSPHIGHO2_01_FULL_41_21</name>
    <dbReference type="NCBI Taxonomy" id="1802660"/>
    <lineage>
        <taxon>Bacteria</taxon>
        <taxon>Candidatus Yanofskyibacteriota</taxon>
    </lineage>
</organism>
<comment type="caution">
    <text evidence="1">The sequence shown here is derived from an EMBL/GenBank/DDBJ whole genome shotgun (WGS) entry which is preliminary data.</text>
</comment>
<dbReference type="EMBL" id="MGJA01000003">
    <property type="protein sequence ID" value="OGM98136.1"/>
    <property type="molecule type" value="Genomic_DNA"/>
</dbReference>
<accession>A0A1F8EBA0</accession>
<name>A0A1F8EBA0_9BACT</name>
<gene>
    <name evidence="1" type="ORF">A2735_00305</name>
</gene>
<dbReference type="STRING" id="1802660.A2735_00305"/>
<evidence type="ECO:0000313" key="2">
    <source>
        <dbReference type="Proteomes" id="UP000178520"/>
    </source>
</evidence>
<reference evidence="1 2" key="1">
    <citation type="journal article" date="2016" name="Nat. Commun.">
        <title>Thousands of microbial genomes shed light on interconnected biogeochemical processes in an aquifer system.</title>
        <authorList>
            <person name="Anantharaman K."/>
            <person name="Brown C.T."/>
            <person name="Hug L.A."/>
            <person name="Sharon I."/>
            <person name="Castelle C.J."/>
            <person name="Probst A.J."/>
            <person name="Thomas B.C."/>
            <person name="Singh A."/>
            <person name="Wilkins M.J."/>
            <person name="Karaoz U."/>
            <person name="Brodie E.L."/>
            <person name="Williams K.H."/>
            <person name="Hubbard S.S."/>
            <person name="Banfield J.F."/>
        </authorList>
    </citation>
    <scope>NUCLEOTIDE SEQUENCE [LARGE SCALE GENOMIC DNA]</scope>
</reference>